<reference evidence="1 2" key="2">
    <citation type="journal article" date="2011" name="Stand. Genomic Sci.">
        <title>Complete genome sequence of Bacteroides helcogenes type strain (P 36-108).</title>
        <authorList>
            <person name="Pati A."/>
            <person name="Gronow S."/>
            <person name="Zeytun A."/>
            <person name="Lapidus A."/>
            <person name="Nolan M."/>
            <person name="Hammon N."/>
            <person name="Deshpande S."/>
            <person name="Cheng J.F."/>
            <person name="Tapia R."/>
            <person name="Han C."/>
            <person name="Goodwin L."/>
            <person name="Pitluck S."/>
            <person name="Liolios K."/>
            <person name="Pagani I."/>
            <person name="Ivanova N."/>
            <person name="Mavromatis K."/>
            <person name="Chen A."/>
            <person name="Palaniappan K."/>
            <person name="Land M."/>
            <person name="Hauser L."/>
            <person name="Chang Y.J."/>
            <person name="Jeffries C.D."/>
            <person name="Detter J.C."/>
            <person name="Brambilla E."/>
            <person name="Rohde M."/>
            <person name="Goker M."/>
            <person name="Woyke T."/>
            <person name="Bristow J."/>
            <person name="Eisen J.A."/>
            <person name="Markowitz V."/>
            <person name="Hugenholtz P."/>
            <person name="Kyrpides N.C."/>
            <person name="Klenk H.P."/>
            <person name="Lucas S."/>
        </authorList>
    </citation>
    <scope>NUCLEOTIDE SEQUENCE [LARGE SCALE GENOMIC DNA]</scope>
    <source>
        <strain evidence="2">ATCC 35417 / DSM 20613 / JCM 6297 / CCUG 15421 / P 36-108</strain>
    </source>
</reference>
<keyword evidence="2" id="KW-1185">Reference proteome</keyword>
<dbReference type="AlphaFoldDB" id="E6SRJ4"/>
<evidence type="ECO:0000313" key="2">
    <source>
        <dbReference type="Proteomes" id="UP000008630"/>
    </source>
</evidence>
<organism evidence="1 2">
    <name type="scientific">Bacteroides helcogenes (strain ATCC 35417 / DSM 20613 / JCM 6297 / CCUG 15421 / P 36-108)</name>
    <dbReference type="NCBI Taxonomy" id="693979"/>
    <lineage>
        <taxon>Bacteria</taxon>
        <taxon>Pseudomonadati</taxon>
        <taxon>Bacteroidota</taxon>
        <taxon>Bacteroidia</taxon>
        <taxon>Bacteroidales</taxon>
        <taxon>Bacteroidaceae</taxon>
        <taxon>Bacteroides</taxon>
    </lineage>
</organism>
<sequence>MIVSKCSFLLKKLKKISFNSKRPKPATHHLGQMPEDICQNLGTRFLIFMS</sequence>
<dbReference type="EMBL" id="CP002352">
    <property type="protein sequence ID" value="ADV44097.1"/>
    <property type="molecule type" value="Genomic_DNA"/>
</dbReference>
<dbReference type="KEGG" id="bhl:Bache_2128"/>
<gene>
    <name evidence="1" type="ordered locus">Bache_2128</name>
</gene>
<protein>
    <submittedName>
        <fullName evidence="1">Uncharacterized protein</fullName>
    </submittedName>
</protein>
<dbReference type="HOGENOM" id="CLU_3114790_0_0_10"/>
<reference key="1">
    <citation type="submission" date="2010-11" db="EMBL/GenBank/DDBJ databases">
        <title>The complete genome of Bacteroides helcogenes P 36-108.</title>
        <authorList>
            <consortium name="US DOE Joint Genome Institute (JGI-PGF)"/>
            <person name="Lucas S."/>
            <person name="Copeland A."/>
            <person name="Lapidus A."/>
            <person name="Bruce D."/>
            <person name="Goodwin L."/>
            <person name="Pitluck S."/>
            <person name="Kyrpides N."/>
            <person name="Mavromatis K."/>
            <person name="Ivanova N."/>
            <person name="Zeytun A."/>
            <person name="Brettin T."/>
            <person name="Detter J.C."/>
            <person name="Tapia R."/>
            <person name="Han C."/>
            <person name="Land M."/>
            <person name="Hauser L."/>
            <person name="Markowitz V."/>
            <person name="Cheng J.-F."/>
            <person name="Hugenholtz P."/>
            <person name="Woyke T."/>
            <person name="Wu D."/>
            <person name="Gronow S."/>
            <person name="Wellnitz S."/>
            <person name="Brambilla E."/>
            <person name="Klenk H.-P."/>
            <person name="Eisen J.A."/>
        </authorList>
    </citation>
    <scope>NUCLEOTIDE SEQUENCE</scope>
    <source>
        <strain>P 36-108</strain>
    </source>
</reference>
<accession>E6SRJ4</accession>
<proteinExistence type="predicted"/>
<dbReference type="Proteomes" id="UP000008630">
    <property type="component" value="Chromosome"/>
</dbReference>
<name>E6SRJ4_BACT6</name>
<evidence type="ECO:0000313" key="1">
    <source>
        <dbReference type="EMBL" id="ADV44097.1"/>
    </source>
</evidence>